<feature type="non-terminal residue" evidence="2">
    <location>
        <position position="1"/>
    </location>
</feature>
<evidence type="ECO:0000313" key="3">
    <source>
        <dbReference type="Proteomes" id="UP001614394"/>
    </source>
</evidence>
<reference evidence="2 3" key="1">
    <citation type="submission" date="2024-10" db="EMBL/GenBank/DDBJ databases">
        <title>The Natural Products Discovery Center: Release of the First 8490 Sequenced Strains for Exploring Actinobacteria Biosynthetic Diversity.</title>
        <authorList>
            <person name="Kalkreuter E."/>
            <person name="Kautsar S.A."/>
            <person name="Yang D."/>
            <person name="Bader C.D."/>
            <person name="Teijaro C.N."/>
            <person name="Fluegel L."/>
            <person name="Davis C.M."/>
            <person name="Simpson J.R."/>
            <person name="Lauterbach L."/>
            <person name="Steele A.D."/>
            <person name="Gui C."/>
            <person name="Meng S."/>
            <person name="Li G."/>
            <person name="Viehrig K."/>
            <person name="Ye F."/>
            <person name="Su P."/>
            <person name="Kiefer A.F."/>
            <person name="Nichols A."/>
            <person name="Cepeda A.J."/>
            <person name="Yan W."/>
            <person name="Fan B."/>
            <person name="Jiang Y."/>
            <person name="Adhikari A."/>
            <person name="Zheng C.-J."/>
            <person name="Schuster L."/>
            <person name="Cowan T.M."/>
            <person name="Smanski M.J."/>
            <person name="Chevrette M.G."/>
            <person name="De Carvalho L.P.S."/>
            <person name="Shen B."/>
        </authorList>
    </citation>
    <scope>NUCLEOTIDE SEQUENCE [LARGE SCALE GENOMIC DNA]</scope>
    <source>
        <strain evidence="2 3">NPDC053399</strain>
    </source>
</reference>
<feature type="compositionally biased region" description="Basic and acidic residues" evidence="1">
    <location>
        <begin position="1"/>
        <end position="12"/>
    </location>
</feature>
<dbReference type="SUPFAM" id="SSF52540">
    <property type="entry name" value="P-loop containing nucleoside triphosphate hydrolases"/>
    <property type="match status" value="1"/>
</dbReference>
<dbReference type="EMBL" id="JBITYG010000002">
    <property type="protein sequence ID" value="MFI9101037.1"/>
    <property type="molecule type" value="Genomic_DNA"/>
</dbReference>
<dbReference type="InterPro" id="IPR027417">
    <property type="entry name" value="P-loop_NTPase"/>
</dbReference>
<evidence type="ECO:0000313" key="2">
    <source>
        <dbReference type="EMBL" id="MFI9101037.1"/>
    </source>
</evidence>
<keyword evidence="2" id="KW-0547">Nucleotide-binding</keyword>
<proteinExistence type="predicted"/>
<feature type="region of interest" description="Disordered" evidence="1">
    <location>
        <begin position="1"/>
        <end position="23"/>
    </location>
</feature>
<protein>
    <submittedName>
        <fullName evidence="2">ATP-dependent helicase</fullName>
    </submittedName>
</protein>
<organism evidence="2 3">
    <name type="scientific">Streptomyces fildesensis</name>
    <dbReference type="NCBI Taxonomy" id="375757"/>
    <lineage>
        <taxon>Bacteria</taxon>
        <taxon>Bacillati</taxon>
        <taxon>Actinomycetota</taxon>
        <taxon>Actinomycetes</taxon>
        <taxon>Kitasatosporales</taxon>
        <taxon>Streptomycetaceae</taxon>
        <taxon>Streptomyces</taxon>
    </lineage>
</organism>
<dbReference type="Gene3D" id="3.40.50.300">
    <property type="entry name" value="P-loop containing nucleotide triphosphate hydrolases"/>
    <property type="match status" value="1"/>
</dbReference>
<sequence length="119" mass="12734">IDPPSDHKDYLHRGGRTARAGESGSVVTLVLPNQRRDMIRLMRDAGITPQTAQVRPDEAELTRITGAQAPSGVPCVIAAPVVERAKRSASATRGRRSRFAQARRSGSGERPAPRATLAA</sequence>
<gene>
    <name evidence="2" type="ORF">ACIGXA_10980</name>
</gene>
<dbReference type="GO" id="GO:0004386">
    <property type="term" value="F:helicase activity"/>
    <property type="evidence" value="ECO:0007669"/>
    <property type="project" value="UniProtKB-KW"/>
</dbReference>
<accession>A0ABW8C547</accession>
<keyword evidence="3" id="KW-1185">Reference proteome</keyword>
<keyword evidence="2" id="KW-0067">ATP-binding</keyword>
<keyword evidence="2" id="KW-0378">Hydrolase</keyword>
<dbReference type="Proteomes" id="UP001614394">
    <property type="component" value="Unassembled WGS sequence"/>
</dbReference>
<name>A0ABW8C547_9ACTN</name>
<evidence type="ECO:0000256" key="1">
    <source>
        <dbReference type="SAM" id="MobiDB-lite"/>
    </source>
</evidence>
<feature type="region of interest" description="Disordered" evidence="1">
    <location>
        <begin position="85"/>
        <end position="119"/>
    </location>
</feature>
<keyword evidence="2" id="KW-0347">Helicase</keyword>
<comment type="caution">
    <text evidence="2">The sequence shown here is derived from an EMBL/GenBank/DDBJ whole genome shotgun (WGS) entry which is preliminary data.</text>
</comment>